<name>A0ABU7F6G1_9TELE</name>
<feature type="compositionally biased region" description="Basic residues" evidence="1">
    <location>
        <begin position="48"/>
        <end position="57"/>
    </location>
</feature>
<protein>
    <submittedName>
        <fullName evidence="2">Uncharacterized protein</fullName>
    </submittedName>
</protein>
<evidence type="ECO:0000313" key="2">
    <source>
        <dbReference type="EMBL" id="MED6294685.1"/>
    </source>
</evidence>
<feature type="region of interest" description="Disordered" evidence="1">
    <location>
        <begin position="34"/>
        <end position="71"/>
    </location>
</feature>
<comment type="caution">
    <text evidence="2">The sequence shown here is derived from an EMBL/GenBank/DDBJ whole genome shotgun (WGS) entry which is preliminary data.</text>
</comment>
<sequence>MVKRWRYYLRSCCSRKWRRLESAISPFLIPGRKRSSLPPTVSATSTSSRRRRRRRKAAANGDFRVDASDPSTEAQQAMFSSQLFSPELGDGHSAPSAVLQPPVQPPAPSWIQAGLEEMKRKSMKNRCCGFVLHLMDHPEDLDLVHSVLQAEFIAERRSSSSFCWRSLRPSSGGRKSSTEPQVS</sequence>
<organism evidence="2 3">
    <name type="scientific">Characodon lateralis</name>
    <dbReference type="NCBI Taxonomy" id="208331"/>
    <lineage>
        <taxon>Eukaryota</taxon>
        <taxon>Metazoa</taxon>
        <taxon>Chordata</taxon>
        <taxon>Craniata</taxon>
        <taxon>Vertebrata</taxon>
        <taxon>Euteleostomi</taxon>
        <taxon>Actinopterygii</taxon>
        <taxon>Neopterygii</taxon>
        <taxon>Teleostei</taxon>
        <taxon>Neoteleostei</taxon>
        <taxon>Acanthomorphata</taxon>
        <taxon>Ovalentaria</taxon>
        <taxon>Atherinomorphae</taxon>
        <taxon>Cyprinodontiformes</taxon>
        <taxon>Goodeidae</taxon>
        <taxon>Characodon</taxon>
    </lineage>
</organism>
<reference evidence="2 3" key="1">
    <citation type="submission" date="2021-06" db="EMBL/GenBank/DDBJ databases">
        <authorList>
            <person name="Palmer J.M."/>
        </authorList>
    </citation>
    <scope>NUCLEOTIDE SEQUENCE [LARGE SCALE GENOMIC DNA]</scope>
    <source>
        <strain evidence="2 3">CL_MEX2019</strain>
        <tissue evidence="2">Muscle</tissue>
    </source>
</reference>
<proteinExistence type="predicted"/>
<evidence type="ECO:0000256" key="1">
    <source>
        <dbReference type="SAM" id="MobiDB-lite"/>
    </source>
</evidence>
<keyword evidence="3" id="KW-1185">Reference proteome</keyword>
<dbReference type="Proteomes" id="UP001352852">
    <property type="component" value="Unassembled WGS sequence"/>
</dbReference>
<dbReference type="EMBL" id="JAHUTJ010076301">
    <property type="protein sequence ID" value="MED6294685.1"/>
    <property type="molecule type" value="Genomic_DNA"/>
</dbReference>
<evidence type="ECO:0000313" key="3">
    <source>
        <dbReference type="Proteomes" id="UP001352852"/>
    </source>
</evidence>
<feature type="region of interest" description="Disordered" evidence="1">
    <location>
        <begin position="164"/>
        <end position="183"/>
    </location>
</feature>
<gene>
    <name evidence="2" type="ORF">CHARACLAT_023648</name>
</gene>
<accession>A0ABU7F6G1</accession>
<feature type="compositionally biased region" description="Polar residues" evidence="1">
    <location>
        <begin position="173"/>
        <end position="183"/>
    </location>
</feature>